<sequence length="45" mass="4771">MTTTALRGMPCLSREVSGEFSGELSTEGAMGRCIGMDMFNALPIT</sequence>
<proteinExistence type="predicted"/>
<keyword evidence="2" id="KW-1185">Reference proteome</keyword>
<accession>A0ABZ1FS64</accession>
<organism evidence="1 2">
    <name type="scientific">Streptomyces decoyicus</name>
    <dbReference type="NCBI Taxonomy" id="249567"/>
    <lineage>
        <taxon>Bacteria</taxon>
        <taxon>Bacillati</taxon>
        <taxon>Actinomycetota</taxon>
        <taxon>Actinomycetes</taxon>
        <taxon>Kitasatosporales</taxon>
        <taxon>Streptomycetaceae</taxon>
        <taxon>Streptomyces</taxon>
    </lineage>
</organism>
<name>A0ABZ1FS64_9ACTN</name>
<dbReference type="RefSeq" id="WP_326622863.1">
    <property type="nucleotide sequence ID" value="NZ_CP109106.1"/>
</dbReference>
<evidence type="ECO:0000313" key="2">
    <source>
        <dbReference type="Proteomes" id="UP001344251"/>
    </source>
</evidence>
<dbReference type="Proteomes" id="UP001344251">
    <property type="component" value="Chromosome"/>
</dbReference>
<gene>
    <name evidence="1" type="ORF">OG863_37960</name>
</gene>
<dbReference type="EMBL" id="CP109106">
    <property type="protein sequence ID" value="WSB73267.1"/>
    <property type="molecule type" value="Genomic_DNA"/>
</dbReference>
<evidence type="ECO:0000313" key="1">
    <source>
        <dbReference type="EMBL" id="WSB73267.1"/>
    </source>
</evidence>
<reference evidence="1 2" key="1">
    <citation type="submission" date="2022-10" db="EMBL/GenBank/DDBJ databases">
        <title>The complete genomes of actinobacterial strains from the NBC collection.</title>
        <authorList>
            <person name="Joergensen T.S."/>
            <person name="Alvarez Arevalo M."/>
            <person name="Sterndorff E.B."/>
            <person name="Faurdal D."/>
            <person name="Vuksanovic O."/>
            <person name="Mourched A.-S."/>
            <person name="Charusanti P."/>
            <person name="Shaw S."/>
            <person name="Blin K."/>
            <person name="Weber T."/>
        </authorList>
    </citation>
    <scope>NUCLEOTIDE SEQUENCE [LARGE SCALE GENOMIC DNA]</scope>
    <source>
        <strain evidence="1 2">NBC 01774</strain>
    </source>
</reference>
<protein>
    <submittedName>
        <fullName evidence="1">Uncharacterized protein</fullName>
    </submittedName>
</protein>